<dbReference type="EMBL" id="MKQS01000001">
    <property type="protein sequence ID" value="OFE44828.1"/>
    <property type="molecule type" value="Genomic_DNA"/>
</dbReference>
<dbReference type="STRING" id="202956.BJN41_01560"/>
<feature type="signal peptide" evidence="1">
    <location>
        <begin position="1"/>
        <end position="19"/>
    </location>
</feature>
<proteinExistence type="predicted"/>
<dbReference type="Proteomes" id="UP000186931">
    <property type="component" value="Unassembled WGS sequence"/>
</dbReference>
<sequence length="172" mass="18724">MTKVYSFVALLAFSSFSFAGNTTFLPEAKISADSAKTWNVGVGITQKLLHLNGEWVNPYGIAYLKAGAFLNGDHEVGGQTGFRYPYHLTGKDKNGYYIGAYAGHLESKWVDGEEKARLGAGIDLAYVLLSPERISSFSVGIGAGEKLEDRQGRVIAETEPRLQFSYTLSMGL</sequence>
<dbReference type="RefSeq" id="WP_070152526.1">
    <property type="nucleotide sequence ID" value="NZ_MKQS01000001.1"/>
</dbReference>
<name>A0A1E8E5W7_9GAMM</name>
<dbReference type="eggNOG" id="ENOG5034111">
    <property type="taxonomic scope" value="Bacteria"/>
</dbReference>
<evidence type="ECO:0000256" key="1">
    <source>
        <dbReference type="SAM" id="SignalP"/>
    </source>
</evidence>
<feature type="chain" id="PRO_5009213467" evidence="1">
    <location>
        <begin position="20"/>
        <end position="172"/>
    </location>
</feature>
<reference evidence="2 3" key="1">
    <citation type="submission" date="2016-10" db="EMBL/GenBank/DDBJ databases">
        <title>Genome of airborne Acinetobacter sp. 5-2Ac02 in the hospital environment: Species near to Acinetobacter towneri.</title>
        <authorList>
            <person name="Barbosa B."/>
            <person name="Fernandez-Garcia L."/>
            <person name="Gato E."/>
            <person name="Leao R."/>
            <person name="Albano R."/>
            <person name="Fernandez B."/>
            <person name="Fernandez-Cuenca F."/>
            <person name="Marques E."/>
            <person name="Tomas M."/>
        </authorList>
    </citation>
    <scope>NUCLEOTIDE SEQUENCE [LARGE SCALE GENOMIC DNA]</scope>
    <source>
        <strain evidence="2 3">5-2Ac02</strain>
    </source>
</reference>
<keyword evidence="1" id="KW-0732">Signal</keyword>
<protein>
    <submittedName>
        <fullName evidence="2">Uncharacterized protein</fullName>
    </submittedName>
</protein>
<dbReference type="AlphaFoldDB" id="A0A1E8E5W7"/>
<organism evidence="2 3">
    <name type="scientific">Acinetobacter towneri</name>
    <dbReference type="NCBI Taxonomy" id="202956"/>
    <lineage>
        <taxon>Bacteria</taxon>
        <taxon>Pseudomonadati</taxon>
        <taxon>Pseudomonadota</taxon>
        <taxon>Gammaproteobacteria</taxon>
        <taxon>Moraxellales</taxon>
        <taxon>Moraxellaceae</taxon>
        <taxon>Acinetobacter</taxon>
    </lineage>
</organism>
<gene>
    <name evidence="2" type="ORF">BJN41_01560</name>
</gene>
<evidence type="ECO:0000313" key="3">
    <source>
        <dbReference type="Proteomes" id="UP000186931"/>
    </source>
</evidence>
<evidence type="ECO:0000313" key="2">
    <source>
        <dbReference type="EMBL" id="OFE44828.1"/>
    </source>
</evidence>
<comment type="caution">
    <text evidence="2">The sequence shown here is derived from an EMBL/GenBank/DDBJ whole genome shotgun (WGS) entry which is preliminary data.</text>
</comment>
<accession>A0A1E8E5W7</accession>